<organism evidence="1 2">
    <name type="scientific">Triticum urartu</name>
    <name type="common">Red wild einkorn</name>
    <name type="synonym">Crithodium urartu</name>
    <dbReference type="NCBI Taxonomy" id="4572"/>
    <lineage>
        <taxon>Eukaryota</taxon>
        <taxon>Viridiplantae</taxon>
        <taxon>Streptophyta</taxon>
        <taxon>Embryophyta</taxon>
        <taxon>Tracheophyta</taxon>
        <taxon>Spermatophyta</taxon>
        <taxon>Magnoliopsida</taxon>
        <taxon>Liliopsida</taxon>
        <taxon>Poales</taxon>
        <taxon>Poaceae</taxon>
        <taxon>BOP clade</taxon>
        <taxon>Pooideae</taxon>
        <taxon>Triticodae</taxon>
        <taxon>Triticeae</taxon>
        <taxon>Triticinae</taxon>
        <taxon>Triticum</taxon>
    </lineage>
</organism>
<dbReference type="AlphaFoldDB" id="A0A8R7U1I8"/>
<dbReference type="Proteomes" id="UP000015106">
    <property type="component" value="Chromosome 3"/>
</dbReference>
<proteinExistence type="predicted"/>
<reference evidence="1" key="3">
    <citation type="submission" date="2022-06" db="UniProtKB">
        <authorList>
            <consortium name="EnsemblPlants"/>
        </authorList>
    </citation>
    <scope>IDENTIFICATION</scope>
</reference>
<protein>
    <submittedName>
        <fullName evidence="1">Uncharacterized protein</fullName>
    </submittedName>
</protein>
<reference evidence="2" key="1">
    <citation type="journal article" date="2013" name="Nature">
        <title>Draft genome of the wheat A-genome progenitor Triticum urartu.</title>
        <authorList>
            <person name="Ling H.Q."/>
            <person name="Zhao S."/>
            <person name="Liu D."/>
            <person name="Wang J."/>
            <person name="Sun H."/>
            <person name="Zhang C."/>
            <person name="Fan H."/>
            <person name="Li D."/>
            <person name="Dong L."/>
            <person name="Tao Y."/>
            <person name="Gao C."/>
            <person name="Wu H."/>
            <person name="Li Y."/>
            <person name="Cui Y."/>
            <person name="Guo X."/>
            <person name="Zheng S."/>
            <person name="Wang B."/>
            <person name="Yu K."/>
            <person name="Liang Q."/>
            <person name="Yang W."/>
            <person name="Lou X."/>
            <person name="Chen J."/>
            <person name="Feng M."/>
            <person name="Jian J."/>
            <person name="Zhang X."/>
            <person name="Luo G."/>
            <person name="Jiang Y."/>
            <person name="Liu J."/>
            <person name="Wang Z."/>
            <person name="Sha Y."/>
            <person name="Zhang B."/>
            <person name="Wu H."/>
            <person name="Tang D."/>
            <person name="Shen Q."/>
            <person name="Xue P."/>
            <person name="Zou S."/>
            <person name="Wang X."/>
            <person name="Liu X."/>
            <person name="Wang F."/>
            <person name="Yang Y."/>
            <person name="An X."/>
            <person name="Dong Z."/>
            <person name="Zhang K."/>
            <person name="Zhang X."/>
            <person name="Luo M.C."/>
            <person name="Dvorak J."/>
            <person name="Tong Y."/>
            <person name="Wang J."/>
            <person name="Yang H."/>
            <person name="Li Z."/>
            <person name="Wang D."/>
            <person name="Zhang A."/>
            <person name="Wang J."/>
        </authorList>
    </citation>
    <scope>NUCLEOTIDE SEQUENCE</scope>
    <source>
        <strain evidence="2">cv. G1812</strain>
    </source>
</reference>
<name>A0A8R7U1I8_TRIUA</name>
<evidence type="ECO:0000313" key="2">
    <source>
        <dbReference type="Proteomes" id="UP000015106"/>
    </source>
</evidence>
<dbReference type="Gramene" id="TuG1812G0300005481.01.T01">
    <property type="protein sequence ID" value="TuG1812G0300005481.01.T01"/>
    <property type="gene ID" value="TuG1812G0300005481.01"/>
</dbReference>
<reference evidence="1" key="2">
    <citation type="submission" date="2018-03" db="EMBL/GenBank/DDBJ databases">
        <title>The Triticum urartu genome reveals the dynamic nature of wheat genome evolution.</title>
        <authorList>
            <person name="Ling H."/>
            <person name="Ma B."/>
            <person name="Shi X."/>
            <person name="Liu H."/>
            <person name="Dong L."/>
            <person name="Sun H."/>
            <person name="Cao Y."/>
            <person name="Gao Q."/>
            <person name="Zheng S."/>
            <person name="Li Y."/>
            <person name="Yu Y."/>
            <person name="Du H."/>
            <person name="Qi M."/>
            <person name="Li Y."/>
            <person name="Yu H."/>
            <person name="Cui Y."/>
            <person name="Wang N."/>
            <person name="Chen C."/>
            <person name="Wu H."/>
            <person name="Zhao Y."/>
            <person name="Zhang J."/>
            <person name="Li Y."/>
            <person name="Zhou W."/>
            <person name="Zhang B."/>
            <person name="Hu W."/>
            <person name="Eijk M."/>
            <person name="Tang J."/>
            <person name="Witsenboer H."/>
            <person name="Zhao S."/>
            <person name="Li Z."/>
            <person name="Zhang A."/>
            <person name="Wang D."/>
            <person name="Liang C."/>
        </authorList>
    </citation>
    <scope>NUCLEOTIDE SEQUENCE [LARGE SCALE GENOMIC DNA]</scope>
    <source>
        <strain evidence="1">cv. G1812</strain>
    </source>
</reference>
<dbReference type="EnsemblPlants" id="TuG1812G0300005481.01.T01">
    <property type="protein sequence ID" value="TuG1812G0300005481.01.T01"/>
    <property type="gene ID" value="TuG1812G0300005481.01"/>
</dbReference>
<sequence length="71" mass="7562">MSGAAAEAGAALVRCWRSGGQRCRRRCPWQKLSPLACGYAPAGSFLFIFSIQHHCRQGSALVASDAGRPRG</sequence>
<evidence type="ECO:0000313" key="1">
    <source>
        <dbReference type="EnsemblPlants" id="TuG1812G0300005481.01.T01"/>
    </source>
</evidence>
<accession>A0A8R7U1I8</accession>
<keyword evidence="2" id="KW-1185">Reference proteome</keyword>